<evidence type="ECO:0000313" key="2">
    <source>
        <dbReference type="Proteomes" id="UP000324222"/>
    </source>
</evidence>
<accession>A0A5B7IWD5</accession>
<sequence length="100" mass="11410">MLGITESKRLTFSFHIERLANQESLRMMPWLDNGKGLAEHPYKQVRSSREYHGCDVSGLTVVFKVQEKHVSHLQELRQSHWSRVSCYSPDAGCSITSTSS</sequence>
<evidence type="ECO:0000313" key="1">
    <source>
        <dbReference type="EMBL" id="MPC84504.1"/>
    </source>
</evidence>
<name>A0A5B7IWD5_PORTR</name>
<proteinExistence type="predicted"/>
<dbReference type="Proteomes" id="UP000324222">
    <property type="component" value="Unassembled WGS sequence"/>
</dbReference>
<gene>
    <name evidence="1" type="ORF">E2C01_079243</name>
</gene>
<protein>
    <submittedName>
        <fullName evidence="1">Uncharacterized protein</fullName>
    </submittedName>
</protein>
<reference evidence="1 2" key="1">
    <citation type="submission" date="2019-05" db="EMBL/GenBank/DDBJ databases">
        <title>Another draft genome of Portunus trituberculatus and its Hox gene families provides insights of decapod evolution.</title>
        <authorList>
            <person name="Jeong J.-H."/>
            <person name="Song I."/>
            <person name="Kim S."/>
            <person name="Choi T."/>
            <person name="Kim D."/>
            <person name="Ryu S."/>
            <person name="Kim W."/>
        </authorList>
    </citation>
    <scope>NUCLEOTIDE SEQUENCE [LARGE SCALE GENOMIC DNA]</scope>
    <source>
        <tissue evidence="1">Muscle</tissue>
    </source>
</reference>
<keyword evidence="2" id="KW-1185">Reference proteome</keyword>
<dbReference type="EMBL" id="VSRR010065588">
    <property type="protein sequence ID" value="MPC84504.1"/>
    <property type="molecule type" value="Genomic_DNA"/>
</dbReference>
<dbReference type="AlphaFoldDB" id="A0A5B7IWD5"/>
<comment type="caution">
    <text evidence="1">The sequence shown here is derived from an EMBL/GenBank/DDBJ whole genome shotgun (WGS) entry which is preliminary data.</text>
</comment>
<organism evidence="1 2">
    <name type="scientific">Portunus trituberculatus</name>
    <name type="common">Swimming crab</name>
    <name type="synonym">Neptunus trituberculatus</name>
    <dbReference type="NCBI Taxonomy" id="210409"/>
    <lineage>
        <taxon>Eukaryota</taxon>
        <taxon>Metazoa</taxon>
        <taxon>Ecdysozoa</taxon>
        <taxon>Arthropoda</taxon>
        <taxon>Crustacea</taxon>
        <taxon>Multicrustacea</taxon>
        <taxon>Malacostraca</taxon>
        <taxon>Eumalacostraca</taxon>
        <taxon>Eucarida</taxon>
        <taxon>Decapoda</taxon>
        <taxon>Pleocyemata</taxon>
        <taxon>Brachyura</taxon>
        <taxon>Eubrachyura</taxon>
        <taxon>Portunoidea</taxon>
        <taxon>Portunidae</taxon>
        <taxon>Portuninae</taxon>
        <taxon>Portunus</taxon>
    </lineage>
</organism>